<organism evidence="2">
    <name type="scientific">marine sediment metagenome</name>
    <dbReference type="NCBI Taxonomy" id="412755"/>
    <lineage>
        <taxon>unclassified sequences</taxon>
        <taxon>metagenomes</taxon>
        <taxon>ecological metagenomes</taxon>
    </lineage>
</organism>
<sequence>MPVLTTGVKPESKHNLPDQLSGSRFPTTYAGTFVPGLGRLDGWGTTVPT</sequence>
<feature type="non-terminal residue" evidence="2">
    <location>
        <position position="49"/>
    </location>
</feature>
<name>A0A0F9GB52_9ZZZZ</name>
<comment type="caution">
    <text evidence="2">The sequence shown here is derived from an EMBL/GenBank/DDBJ whole genome shotgun (WGS) entry which is preliminary data.</text>
</comment>
<gene>
    <name evidence="2" type="ORF">LCGC14_2206000</name>
</gene>
<reference evidence="2" key="1">
    <citation type="journal article" date="2015" name="Nature">
        <title>Complex archaea that bridge the gap between prokaryotes and eukaryotes.</title>
        <authorList>
            <person name="Spang A."/>
            <person name="Saw J.H."/>
            <person name="Jorgensen S.L."/>
            <person name="Zaremba-Niedzwiedzka K."/>
            <person name="Martijn J."/>
            <person name="Lind A.E."/>
            <person name="van Eijk R."/>
            <person name="Schleper C."/>
            <person name="Guy L."/>
            <person name="Ettema T.J."/>
        </authorList>
    </citation>
    <scope>NUCLEOTIDE SEQUENCE</scope>
</reference>
<protein>
    <submittedName>
        <fullName evidence="2">Uncharacterized protein</fullName>
    </submittedName>
</protein>
<evidence type="ECO:0000313" key="2">
    <source>
        <dbReference type="EMBL" id="KKL60372.1"/>
    </source>
</evidence>
<feature type="region of interest" description="Disordered" evidence="1">
    <location>
        <begin position="1"/>
        <end position="22"/>
    </location>
</feature>
<dbReference type="AlphaFoldDB" id="A0A0F9GB52"/>
<proteinExistence type="predicted"/>
<dbReference type="EMBL" id="LAZR01029169">
    <property type="protein sequence ID" value="KKL60372.1"/>
    <property type="molecule type" value="Genomic_DNA"/>
</dbReference>
<evidence type="ECO:0000256" key="1">
    <source>
        <dbReference type="SAM" id="MobiDB-lite"/>
    </source>
</evidence>
<accession>A0A0F9GB52</accession>